<feature type="transmembrane region" description="Helical" evidence="6">
    <location>
        <begin position="339"/>
        <end position="360"/>
    </location>
</feature>
<accession>A0A916JXH1</accession>
<dbReference type="EMBL" id="CAJVAP010000016">
    <property type="protein sequence ID" value="CAG7612459.1"/>
    <property type="molecule type" value="Genomic_DNA"/>
</dbReference>
<feature type="transmembrane region" description="Helical" evidence="6">
    <location>
        <begin position="257"/>
        <end position="277"/>
    </location>
</feature>
<feature type="transmembrane region" description="Helical" evidence="6">
    <location>
        <begin position="67"/>
        <end position="87"/>
    </location>
</feature>
<dbReference type="Proteomes" id="UP000693892">
    <property type="component" value="Unassembled WGS sequence"/>
</dbReference>
<dbReference type="InterPro" id="IPR002293">
    <property type="entry name" value="AA/rel_permease1"/>
</dbReference>
<keyword evidence="5 6" id="KW-0472">Membrane</keyword>
<feature type="transmembrane region" description="Helical" evidence="6">
    <location>
        <begin position="498"/>
        <end position="524"/>
    </location>
</feature>
<evidence type="ECO:0000256" key="2">
    <source>
        <dbReference type="ARBA" id="ARBA00022475"/>
    </source>
</evidence>
<dbReference type="GO" id="GO:0005886">
    <property type="term" value="C:plasma membrane"/>
    <property type="evidence" value="ECO:0007669"/>
    <property type="project" value="UniProtKB-SubCell"/>
</dbReference>
<evidence type="ECO:0000313" key="8">
    <source>
        <dbReference type="Proteomes" id="UP000693892"/>
    </source>
</evidence>
<feature type="transmembrane region" description="Helical" evidence="6">
    <location>
        <begin position="464"/>
        <end position="486"/>
    </location>
</feature>
<dbReference type="GO" id="GO:0022857">
    <property type="term" value="F:transmembrane transporter activity"/>
    <property type="evidence" value="ECO:0007669"/>
    <property type="project" value="InterPro"/>
</dbReference>
<reference evidence="7" key="1">
    <citation type="submission" date="2021-06" db="EMBL/GenBank/DDBJ databases">
        <authorList>
            <person name="Criscuolo A."/>
        </authorList>
    </citation>
    <scope>NUCLEOTIDE SEQUENCE</scope>
    <source>
        <strain evidence="7">CIP111803</strain>
    </source>
</reference>
<comment type="caution">
    <text evidence="7">The sequence shown here is derived from an EMBL/GenBank/DDBJ whole genome shotgun (WGS) entry which is preliminary data.</text>
</comment>
<name>A0A916JXH1_9MICO</name>
<organism evidence="7 8">
    <name type="scientific">Leucobacter soli</name>
    <dbReference type="NCBI Taxonomy" id="2812850"/>
    <lineage>
        <taxon>Bacteria</taxon>
        <taxon>Bacillati</taxon>
        <taxon>Actinomycetota</taxon>
        <taxon>Actinomycetes</taxon>
        <taxon>Micrococcales</taxon>
        <taxon>Microbacteriaceae</taxon>
        <taxon>Leucobacter</taxon>
    </lineage>
</organism>
<evidence type="ECO:0000256" key="5">
    <source>
        <dbReference type="ARBA" id="ARBA00023136"/>
    </source>
</evidence>
<gene>
    <name evidence="7" type="ORF">LEUCIP111803_01568</name>
</gene>
<comment type="subcellular location">
    <subcellularLocation>
        <location evidence="1">Cell membrane</location>
        <topology evidence="1">Multi-pass membrane protein</topology>
    </subcellularLocation>
</comment>
<evidence type="ECO:0000256" key="1">
    <source>
        <dbReference type="ARBA" id="ARBA00004651"/>
    </source>
</evidence>
<keyword evidence="4 6" id="KW-1133">Transmembrane helix</keyword>
<feature type="transmembrane region" description="Helical" evidence="6">
    <location>
        <begin position="298"/>
        <end position="319"/>
    </location>
</feature>
<sequence>MPPGNRGPDTVMLREHRDANTALLGGREWWRMNPMTATQPSTGGGSPCAPGTGTGAIRAEKGLSSGALGVVGSTVIGLASTAPLYSLAATLGYVILAVGAQAPLVFIVACIPMIFAAFAYQELNREMPDCGTTFVWGAKAFGPVTGWIGGWAVAVSAIMVLANVGEITGKYFWLLLGNTEFADNRVIVVATAVVFMAIMTFISTIGVQMGERLQMVLMTIQILAMVLFGGLALLQALNGGVADSVAFDWNWFNPAELTSWSGFMEAVLLALFIYWGWDTCLALNEETKNPRKTPGRAALSSIVVLIILYVGVSVAVMMFAGFGDTGFGLTNPENLDDVFSVLSGVLFGPWGWFLILGVMLSAASSTQTTILPTARGTLSMAIYRALPAKFAELHPKFKTPWFSTTLMGVAAILYYVSMSIISEDVLADSLTSMGLAVALYYAITSFACVWYFKGTLRDSARNLWMRGILPLLGGLLLGYAFVQSAIDMWSTDYSETVLLGVGGAFVIGVGAILLGFVLMGIWWLRPNSKHYFRRESLNRDTPVLVPDE</sequence>
<feature type="transmembrane region" description="Helical" evidence="6">
    <location>
        <begin position="93"/>
        <end position="120"/>
    </location>
</feature>
<keyword evidence="3 6" id="KW-0812">Transmembrane</keyword>
<evidence type="ECO:0000256" key="3">
    <source>
        <dbReference type="ARBA" id="ARBA00022692"/>
    </source>
</evidence>
<feature type="transmembrane region" description="Helical" evidence="6">
    <location>
        <begin position="185"/>
        <end position="203"/>
    </location>
</feature>
<proteinExistence type="predicted"/>
<protein>
    <recommendedName>
        <fullName evidence="9">Amino acid transporter</fullName>
    </recommendedName>
</protein>
<dbReference type="PIRSF" id="PIRSF006060">
    <property type="entry name" value="AA_transporter"/>
    <property type="match status" value="1"/>
</dbReference>
<dbReference type="InterPro" id="IPR050367">
    <property type="entry name" value="APC_superfamily"/>
</dbReference>
<feature type="transmembrane region" description="Helical" evidence="6">
    <location>
        <begin position="215"/>
        <end position="237"/>
    </location>
</feature>
<feature type="transmembrane region" description="Helical" evidence="6">
    <location>
        <begin position="141"/>
        <end position="165"/>
    </location>
</feature>
<feature type="transmembrane region" description="Helical" evidence="6">
    <location>
        <begin position="433"/>
        <end position="452"/>
    </location>
</feature>
<keyword evidence="8" id="KW-1185">Reference proteome</keyword>
<evidence type="ECO:0008006" key="9">
    <source>
        <dbReference type="Google" id="ProtNLM"/>
    </source>
</evidence>
<dbReference type="PANTHER" id="PTHR42770">
    <property type="entry name" value="AMINO ACID TRANSPORTER-RELATED"/>
    <property type="match status" value="1"/>
</dbReference>
<dbReference type="AlphaFoldDB" id="A0A916JXH1"/>
<dbReference type="Pfam" id="PF13520">
    <property type="entry name" value="AA_permease_2"/>
    <property type="match status" value="1"/>
</dbReference>
<evidence type="ECO:0000256" key="4">
    <source>
        <dbReference type="ARBA" id="ARBA00022989"/>
    </source>
</evidence>
<dbReference type="PANTHER" id="PTHR42770:SF7">
    <property type="entry name" value="MEMBRANE PROTEIN"/>
    <property type="match status" value="1"/>
</dbReference>
<feature type="transmembrane region" description="Helical" evidence="6">
    <location>
        <begin position="401"/>
        <end position="421"/>
    </location>
</feature>
<evidence type="ECO:0000313" key="7">
    <source>
        <dbReference type="EMBL" id="CAG7612459.1"/>
    </source>
</evidence>
<keyword evidence="2" id="KW-1003">Cell membrane</keyword>
<evidence type="ECO:0000256" key="6">
    <source>
        <dbReference type="SAM" id="Phobius"/>
    </source>
</evidence>